<evidence type="ECO:0000313" key="3">
    <source>
        <dbReference type="Proteomes" id="UP001461498"/>
    </source>
</evidence>
<dbReference type="AlphaFoldDB" id="A0AAW1CP19"/>
<sequence length="73" mass="8717">MIELERKMCFMHQVIWHPSLPYGTQKLIQAKVDNIRREYKKNFKLAKAVLEIWWIQSLQLCAVLLATLLVQFT</sequence>
<dbReference type="EMBL" id="JAPXFL010000010">
    <property type="protein sequence ID" value="KAK9500156.1"/>
    <property type="molecule type" value="Genomic_DNA"/>
</dbReference>
<keyword evidence="1" id="KW-1133">Transmembrane helix</keyword>
<keyword evidence="1" id="KW-0812">Transmembrane</keyword>
<proteinExistence type="predicted"/>
<gene>
    <name evidence="2" type="ORF">O3M35_001470</name>
</gene>
<dbReference type="Proteomes" id="UP001461498">
    <property type="component" value="Unassembled WGS sequence"/>
</dbReference>
<comment type="caution">
    <text evidence="2">The sequence shown here is derived from an EMBL/GenBank/DDBJ whole genome shotgun (WGS) entry which is preliminary data.</text>
</comment>
<keyword evidence="3" id="KW-1185">Reference proteome</keyword>
<evidence type="ECO:0000313" key="2">
    <source>
        <dbReference type="EMBL" id="KAK9500156.1"/>
    </source>
</evidence>
<accession>A0AAW1CP19</accession>
<reference evidence="2 3" key="1">
    <citation type="submission" date="2022-12" db="EMBL/GenBank/DDBJ databases">
        <title>Chromosome-level genome assembly of true bugs.</title>
        <authorList>
            <person name="Ma L."/>
            <person name="Li H."/>
        </authorList>
    </citation>
    <scope>NUCLEOTIDE SEQUENCE [LARGE SCALE GENOMIC DNA]</scope>
    <source>
        <strain evidence="2">Lab_2022b</strain>
    </source>
</reference>
<name>A0AAW1CP19_9HEMI</name>
<protein>
    <submittedName>
        <fullName evidence="2">Uncharacterized protein</fullName>
    </submittedName>
</protein>
<feature type="transmembrane region" description="Helical" evidence="1">
    <location>
        <begin position="45"/>
        <end position="70"/>
    </location>
</feature>
<organism evidence="2 3">
    <name type="scientific">Rhynocoris fuscipes</name>
    <dbReference type="NCBI Taxonomy" id="488301"/>
    <lineage>
        <taxon>Eukaryota</taxon>
        <taxon>Metazoa</taxon>
        <taxon>Ecdysozoa</taxon>
        <taxon>Arthropoda</taxon>
        <taxon>Hexapoda</taxon>
        <taxon>Insecta</taxon>
        <taxon>Pterygota</taxon>
        <taxon>Neoptera</taxon>
        <taxon>Paraneoptera</taxon>
        <taxon>Hemiptera</taxon>
        <taxon>Heteroptera</taxon>
        <taxon>Panheteroptera</taxon>
        <taxon>Cimicomorpha</taxon>
        <taxon>Reduviidae</taxon>
        <taxon>Harpactorinae</taxon>
        <taxon>Harpactorini</taxon>
        <taxon>Rhynocoris</taxon>
    </lineage>
</organism>
<keyword evidence="1" id="KW-0472">Membrane</keyword>
<evidence type="ECO:0000256" key="1">
    <source>
        <dbReference type="SAM" id="Phobius"/>
    </source>
</evidence>